<sequence length="408" mass="46678">MIREAYINRMKEIALNVTQTRIDSIRKKDITKSGCRVYKDGYIGVSGSLGEPTEETWNEAIKNLENKVPYNFEVCKDRKRRRDLRECNMSSDEFLKKAEELLEIIRSEFPNFIFSNKIKSIETEITLKNDVGLEYVNLDKYYQTELIIKHKESVNVFDTAVQRCERQFDIEAIVKDVRDYLTAFDNIVEIPKETKIPVISNFYDLGEKVIEGLNGNDLYKGTSIFNNKLGKEVFSKDFTVYVDRSEENIDIPFFDAEGSVIENDRFCLIQNGKINFGYTDKKTSAEYNIPNTAAALANYDEVPSLYGQGMVESRIKVKSGDKTLSEILNGKEAIYTVIMSGGDCTNEGDFASPVQMAYLFKDGKIVGRLPEFSVYGNIYEMFGEDYLGQTADRCYFGEHAIVLNMNIK</sequence>
<dbReference type="PANTHER" id="PTHR43421:SF1">
    <property type="entry name" value="METALLOPROTEASE PMBA"/>
    <property type="match status" value="1"/>
</dbReference>
<name>A0A174HES3_9CLOT</name>
<dbReference type="SUPFAM" id="SSF111283">
    <property type="entry name" value="Putative modulator of DNA gyrase, PmbA/TldD"/>
    <property type="match status" value="1"/>
</dbReference>
<organism evidence="2 3">
    <name type="scientific">Clostridium disporicum</name>
    <dbReference type="NCBI Taxonomy" id="84024"/>
    <lineage>
        <taxon>Bacteria</taxon>
        <taxon>Bacillati</taxon>
        <taxon>Bacillota</taxon>
        <taxon>Clostridia</taxon>
        <taxon>Eubacteriales</taxon>
        <taxon>Clostridiaceae</taxon>
        <taxon>Clostridium</taxon>
    </lineage>
</organism>
<dbReference type="RefSeq" id="WP_055266375.1">
    <property type="nucleotide sequence ID" value="NZ_CABIXQ010000014.1"/>
</dbReference>
<evidence type="ECO:0000313" key="3">
    <source>
        <dbReference type="Proteomes" id="UP000095594"/>
    </source>
</evidence>
<dbReference type="AlphaFoldDB" id="A0A174HES3"/>
<accession>A0A174HES3</accession>
<dbReference type="GO" id="GO:0006508">
    <property type="term" value="P:proteolysis"/>
    <property type="evidence" value="ECO:0007669"/>
    <property type="project" value="UniProtKB-KW"/>
</dbReference>
<dbReference type="GO" id="GO:0008237">
    <property type="term" value="F:metallopeptidase activity"/>
    <property type="evidence" value="ECO:0007669"/>
    <property type="project" value="InterPro"/>
</dbReference>
<dbReference type="PANTHER" id="PTHR43421">
    <property type="entry name" value="METALLOPROTEASE PMBA"/>
    <property type="match status" value="1"/>
</dbReference>
<dbReference type="EMBL" id="CYZX01000014">
    <property type="protein sequence ID" value="CUO71630.1"/>
    <property type="molecule type" value="Genomic_DNA"/>
</dbReference>
<evidence type="ECO:0000313" key="2">
    <source>
        <dbReference type="EMBL" id="CUO71630.1"/>
    </source>
</evidence>
<keyword evidence="2" id="KW-0378">Hydrolase</keyword>
<dbReference type="GO" id="GO:0005829">
    <property type="term" value="C:cytosol"/>
    <property type="evidence" value="ECO:0007669"/>
    <property type="project" value="TreeGrafter"/>
</dbReference>
<proteinExistence type="predicted"/>
<protein>
    <submittedName>
        <fullName evidence="2">Putative Zn-dependent protease-like protein</fullName>
    </submittedName>
</protein>
<gene>
    <name evidence="2" type="ORF">ERS852471_02112</name>
</gene>
<dbReference type="OrthoDB" id="44275at2"/>
<reference evidence="2 3" key="1">
    <citation type="submission" date="2015-09" db="EMBL/GenBank/DDBJ databases">
        <authorList>
            <consortium name="Pathogen Informatics"/>
        </authorList>
    </citation>
    <scope>NUCLEOTIDE SEQUENCE [LARGE SCALE GENOMIC DNA]</scope>
    <source>
        <strain evidence="2 3">2789STDY5834856</strain>
    </source>
</reference>
<dbReference type="Pfam" id="PF19289">
    <property type="entry name" value="PmbA_TldD_3rd"/>
    <property type="match status" value="1"/>
</dbReference>
<dbReference type="InterPro" id="IPR047657">
    <property type="entry name" value="PmbA"/>
</dbReference>
<feature type="domain" description="Metalloprotease TldD/E C-terminal" evidence="1">
    <location>
        <begin position="207"/>
        <end position="383"/>
    </location>
</feature>
<evidence type="ECO:0000259" key="1">
    <source>
        <dbReference type="Pfam" id="PF19289"/>
    </source>
</evidence>
<dbReference type="InterPro" id="IPR045569">
    <property type="entry name" value="Metalloprtase-TldD/E_C"/>
</dbReference>
<keyword evidence="2" id="KW-0645">Protease</keyword>
<dbReference type="InterPro" id="IPR036059">
    <property type="entry name" value="TldD/PmbA_sf"/>
</dbReference>
<dbReference type="Proteomes" id="UP000095594">
    <property type="component" value="Unassembled WGS sequence"/>
</dbReference>